<dbReference type="PROSITE" id="PS50862">
    <property type="entry name" value="AA_TRNA_LIGASE_II"/>
    <property type="match status" value="1"/>
</dbReference>
<dbReference type="InterPro" id="IPR045864">
    <property type="entry name" value="aa-tRNA-synth_II/BPL/LPL"/>
</dbReference>
<dbReference type="PIRSF" id="PIRSF001549">
    <property type="entry name" value="His-tRNA_synth"/>
    <property type="match status" value="1"/>
</dbReference>
<dbReference type="HAMAP" id="MF_00125">
    <property type="entry name" value="HisZ"/>
    <property type="match status" value="1"/>
</dbReference>
<dbReference type="InterPro" id="IPR004517">
    <property type="entry name" value="HisZ"/>
</dbReference>
<organism evidence="12 13">
    <name type="scientific">Fusicatenibacter faecihominis</name>
    <dbReference type="NCBI Taxonomy" id="2881276"/>
    <lineage>
        <taxon>Bacteria</taxon>
        <taxon>Bacillati</taxon>
        <taxon>Bacillota</taxon>
        <taxon>Clostridia</taxon>
        <taxon>Lachnospirales</taxon>
        <taxon>Lachnospiraceae</taxon>
        <taxon>Fusicatenibacter</taxon>
    </lineage>
</organism>
<keyword evidence="5 9" id="KW-0963">Cytoplasm</keyword>
<dbReference type="Proteomes" id="UP001197875">
    <property type="component" value="Unassembled WGS sequence"/>
</dbReference>
<evidence type="ECO:0000256" key="7">
    <source>
        <dbReference type="ARBA" id="ARBA00023102"/>
    </source>
</evidence>
<dbReference type="InterPro" id="IPR006195">
    <property type="entry name" value="aa-tRNA-synth_II"/>
</dbReference>
<evidence type="ECO:0000256" key="8">
    <source>
        <dbReference type="ARBA" id="ARBA00025246"/>
    </source>
</evidence>
<keyword evidence="12" id="KW-0808">Transferase</keyword>
<dbReference type="Gene3D" id="3.30.930.10">
    <property type="entry name" value="Bira Bifunctional Protein, Domain 2"/>
    <property type="match status" value="1"/>
</dbReference>
<evidence type="ECO:0000256" key="9">
    <source>
        <dbReference type="HAMAP-Rule" id="MF_00125"/>
    </source>
</evidence>
<evidence type="ECO:0000256" key="5">
    <source>
        <dbReference type="ARBA" id="ARBA00022490"/>
    </source>
</evidence>
<keyword evidence="7 9" id="KW-0368">Histidine biosynthesis</keyword>
<evidence type="ECO:0000256" key="6">
    <source>
        <dbReference type="ARBA" id="ARBA00022605"/>
    </source>
</evidence>
<feature type="binding site" evidence="10">
    <location>
        <begin position="80"/>
        <end position="82"/>
    </location>
    <ligand>
        <name>L-histidine</name>
        <dbReference type="ChEBI" id="CHEBI:57595"/>
    </ligand>
</feature>
<dbReference type="GO" id="GO:0016757">
    <property type="term" value="F:glycosyltransferase activity"/>
    <property type="evidence" value="ECO:0007669"/>
    <property type="project" value="UniProtKB-KW"/>
</dbReference>
<dbReference type="GO" id="GO:0005737">
    <property type="term" value="C:cytoplasm"/>
    <property type="evidence" value="ECO:0007669"/>
    <property type="project" value="UniProtKB-SubCell"/>
</dbReference>
<proteinExistence type="inferred from homology"/>
<comment type="similarity">
    <text evidence="3 9">Belongs to the class-II aminoacyl-tRNA synthetase family. HisZ subfamily.</text>
</comment>
<feature type="binding site" evidence="10">
    <location>
        <position position="124"/>
    </location>
    <ligand>
        <name>L-histidine</name>
        <dbReference type="ChEBI" id="CHEBI:57595"/>
    </ligand>
</feature>
<evidence type="ECO:0000256" key="3">
    <source>
        <dbReference type="ARBA" id="ARBA00005539"/>
    </source>
</evidence>
<feature type="domain" description="Aminoacyl-transfer RNA synthetases class-II family profile" evidence="11">
    <location>
        <begin position="23"/>
        <end position="331"/>
    </location>
</feature>
<evidence type="ECO:0000256" key="4">
    <source>
        <dbReference type="ARBA" id="ARBA00020397"/>
    </source>
</evidence>
<keyword evidence="12" id="KW-0328">Glycosyltransferase</keyword>
<dbReference type="InterPro" id="IPR004516">
    <property type="entry name" value="HisRS/HisZ"/>
</dbReference>
<evidence type="ECO:0000256" key="2">
    <source>
        <dbReference type="ARBA" id="ARBA00004667"/>
    </source>
</evidence>
<dbReference type="EMBL" id="JAJEPR010000002">
    <property type="protein sequence ID" value="MCC2188611.1"/>
    <property type="molecule type" value="Genomic_DNA"/>
</dbReference>
<dbReference type="PANTHER" id="PTHR43707:SF6">
    <property type="entry name" value="ATP PHOSPHORIBOSYLTRANSFERASE REGULATORY SUBUNIT"/>
    <property type="match status" value="1"/>
</dbReference>
<dbReference type="InterPro" id="IPR041715">
    <property type="entry name" value="HisRS-like_core"/>
</dbReference>
<gene>
    <name evidence="9 12" type="primary">hisZ</name>
    <name evidence="12" type="ORF">LKD71_02015</name>
</gene>
<evidence type="ECO:0000259" key="11">
    <source>
        <dbReference type="PROSITE" id="PS50862"/>
    </source>
</evidence>
<dbReference type="GO" id="GO:0140096">
    <property type="term" value="F:catalytic activity, acting on a protein"/>
    <property type="evidence" value="ECO:0007669"/>
    <property type="project" value="UniProtKB-ARBA"/>
</dbReference>
<evidence type="ECO:0000256" key="10">
    <source>
        <dbReference type="PIRSR" id="PIRSR001549-1"/>
    </source>
</evidence>
<name>A0AAE3DQB9_9FIRM</name>
<dbReference type="GO" id="GO:0006427">
    <property type="term" value="P:histidyl-tRNA aminoacylation"/>
    <property type="evidence" value="ECO:0007669"/>
    <property type="project" value="TreeGrafter"/>
</dbReference>
<dbReference type="GO" id="GO:0004821">
    <property type="term" value="F:histidine-tRNA ligase activity"/>
    <property type="evidence" value="ECO:0007669"/>
    <property type="project" value="TreeGrafter"/>
</dbReference>
<comment type="miscellaneous">
    <text evidence="9">This function is generally fulfilled by the C-terminal part of HisG, which is missing in some bacteria such as this one.</text>
</comment>
<protein>
    <recommendedName>
        <fullName evidence="4 9">ATP phosphoribosyltransferase regulatory subunit</fullName>
    </recommendedName>
</protein>
<evidence type="ECO:0000313" key="13">
    <source>
        <dbReference type="Proteomes" id="UP001197875"/>
    </source>
</evidence>
<dbReference type="SUPFAM" id="SSF55681">
    <property type="entry name" value="Class II aaRS and biotin synthetases"/>
    <property type="match status" value="1"/>
</dbReference>
<dbReference type="Pfam" id="PF13393">
    <property type="entry name" value="tRNA-synt_His"/>
    <property type="match status" value="1"/>
</dbReference>
<feature type="binding site" evidence="10">
    <location>
        <begin position="273"/>
        <end position="274"/>
    </location>
    <ligand>
        <name>L-histidine</name>
        <dbReference type="ChEBI" id="CHEBI:57595"/>
    </ligand>
</feature>
<dbReference type="GO" id="GO:0000105">
    <property type="term" value="P:L-histidine biosynthetic process"/>
    <property type="evidence" value="ECO:0007669"/>
    <property type="project" value="UniProtKB-UniRule"/>
</dbReference>
<dbReference type="CDD" id="cd00773">
    <property type="entry name" value="HisRS-like_core"/>
    <property type="match status" value="1"/>
</dbReference>
<evidence type="ECO:0000313" key="12">
    <source>
        <dbReference type="EMBL" id="MCC2188611.1"/>
    </source>
</evidence>
<dbReference type="AlphaFoldDB" id="A0AAE3DQB9"/>
<comment type="subunit">
    <text evidence="9">Heteromultimer composed of HisG and HisZ subunits.</text>
</comment>
<dbReference type="PANTHER" id="PTHR43707">
    <property type="entry name" value="HISTIDYL-TRNA SYNTHETASE"/>
    <property type="match status" value="1"/>
</dbReference>
<feature type="binding site" evidence="10">
    <location>
        <position position="128"/>
    </location>
    <ligand>
        <name>L-histidine</name>
        <dbReference type="ChEBI" id="CHEBI:57595"/>
    </ligand>
</feature>
<evidence type="ECO:0000256" key="1">
    <source>
        <dbReference type="ARBA" id="ARBA00004496"/>
    </source>
</evidence>
<keyword evidence="13" id="KW-1185">Reference proteome</keyword>
<keyword evidence="6 9" id="KW-0028">Amino-acid biosynthesis</keyword>
<accession>A0AAE3DQB9</accession>
<comment type="subcellular location">
    <subcellularLocation>
        <location evidence="1 9">Cytoplasm</location>
    </subcellularLocation>
</comment>
<dbReference type="NCBIfam" id="TIGR00443">
    <property type="entry name" value="hisZ_biosyn_reg"/>
    <property type="match status" value="1"/>
</dbReference>
<sequence length="398" mass="44951">MDRLLHTPDGVRDTLNDECQKKQSLERELHKVLVSFGYRDLETPTFEFFDVFGREVGTTPSQELYKFFDREGNTLVLRPDFTPSIARAASKYFREEDKAVRLCYQGNTFINGGNYQGHLKETTQMGAELLGDESPEADAELIAMSVELLKKAGLQEFQVSVGHVGFFKSLMKEAGFSEEDEAKIRSLITMKNFFGVEEFLESFSLNEKLKKALITLPEMFGSSEVLDRAESLTDNEEALAAVKRLKEIYELLKIYGVEKYISFDFGMLNKYQYYTGVIFRGYTYGTGDAVVKGGRYDHLLACFGKPSPSIGFAVVVDQLLSALGRQKIAVPVEQGPTLLIYEKKDRTSAMMEANNLRKQGCSVVLMEKKDTMEAYEAYGKRNGFYAVRKFDASDSLAM</sequence>
<reference evidence="12 13" key="1">
    <citation type="submission" date="2021-10" db="EMBL/GenBank/DDBJ databases">
        <title>Anaerobic single-cell dispensing facilitates the cultivation of human gut bacteria.</title>
        <authorList>
            <person name="Afrizal A."/>
        </authorList>
    </citation>
    <scope>NUCLEOTIDE SEQUENCE [LARGE SCALE GENOMIC DNA]</scope>
    <source>
        <strain evidence="12 13">CLA-AA-H277</strain>
    </source>
</reference>
<comment type="function">
    <text evidence="8 9">Required for the first step of histidine biosynthesis. May allow the feedback regulation of ATP phosphoribosyltransferase activity by histidine.</text>
</comment>
<comment type="pathway">
    <text evidence="2 9">Amino-acid biosynthesis; L-histidine biosynthesis; L-histidine from 5-phospho-alpha-D-ribose 1-diphosphate: step 1/9.</text>
</comment>
<comment type="caution">
    <text evidence="12">The sequence shown here is derived from an EMBL/GenBank/DDBJ whole genome shotgun (WGS) entry which is preliminary data.</text>
</comment>